<gene>
    <name evidence="2" type="ORF">NCTC10392_03319</name>
</gene>
<name>A0A379IF76_PSEFL</name>
<evidence type="ECO:0000313" key="3">
    <source>
        <dbReference type="Proteomes" id="UP000255125"/>
    </source>
</evidence>
<feature type="region of interest" description="Disordered" evidence="1">
    <location>
        <begin position="47"/>
        <end position="72"/>
    </location>
</feature>
<reference evidence="2 3" key="1">
    <citation type="submission" date="2018-06" db="EMBL/GenBank/DDBJ databases">
        <authorList>
            <consortium name="Pathogen Informatics"/>
            <person name="Doyle S."/>
        </authorList>
    </citation>
    <scope>NUCLEOTIDE SEQUENCE [LARGE SCALE GENOMIC DNA]</scope>
    <source>
        <strain evidence="2 3">NCTC10392</strain>
    </source>
</reference>
<dbReference type="EMBL" id="UGUS01000002">
    <property type="protein sequence ID" value="SUD31391.1"/>
    <property type="molecule type" value="Genomic_DNA"/>
</dbReference>
<dbReference type="AlphaFoldDB" id="A0A379IF76"/>
<evidence type="ECO:0000313" key="2">
    <source>
        <dbReference type="EMBL" id="SUD31391.1"/>
    </source>
</evidence>
<protein>
    <submittedName>
        <fullName evidence="2">Uncharacterized protein</fullName>
    </submittedName>
</protein>
<organism evidence="2 3">
    <name type="scientific">Pseudomonas fluorescens</name>
    <dbReference type="NCBI Taxonomy" id="294"/>
    <lineage>
        <taxon>Bacteria</taxon>
        <taxon>Pseudomonadati</taxon>
        <taxon>Pseudomonadota</taxon>
        <taxon>Gammaproteobacteria</taxon>
        <taxon>Pseudomonadales</taxon>
        <taxon>Pseudomonadaceae</taxon>
        <taxon>Pseudomonas</taxon>
    </lineage>
</organism>
<sequence length="72" mass="7770">MEGVGWFSGSFSMCRELWISVERHGRWLLPGERLVVGAIAQRERCTQGGNDHSFSAGSAAAGLAPSTTDSMR</sequence>
<feature type="compositionally biased region" description="Low complexity" evidence="1">
    <location>
        <begin position="55"/>
        <end position="64"/>
    </location>
</feature>
<dbReference type="Proteomes" id="UP000255125">
    <property type="component" value="Unassembled WGS sequence"/>
</dbReference>
<accession>A0A379IF76</accession>
<proteinExistence type="predicted"/>
<evidence type="ECO:0000256" key="1">
    <source>
        <dbReference type="SAM" id="MobiDB-lite"/>
    </source>
</evidence>